<reference evidence="2" key="1">
    <citation type="submission" date="2018-06" db="EMBL/GenBank/DDBJ databases">
        <authorList>
            <person name="Feng T."/>
            <person name="Jeon C.O."/>
        </authorList>
    </citation>
    <scope>NUCLEOTIDE SEQUENCE [LARGE SCALE GENOMIC DNA]</scope>
    <source>
        <strain evidence="2">S23</strain>
    </source>
</reference>
<accession>A0A370NKI7</accession>
<evidence type="ECO:0000313" key="2">
    <source>
        <dbReference type="Proteomes" id="UP000255165"/>
    </source>
</evidence>
<comment type="caution">
    <text evidence="1">The sequence shown here is derived from an EMBL/GenBank/DDBJ whole genome shotgun (WGS) entry which is preliminary data.</text>
</comment>
<keyword evidence="2" id="KW-1185">Reference proteome</keyword>
<protein>
    <submittedName>
        <fullName evidence="1">Uncharacterized protein</fullName>
    </submittedName>
</protein>
<gene>
    <name evidence="1" type="ORF">DN412_33315</name>
</gene>
<dbReference type="AlphaFoldDB" id="A0A370NKI7"/>
<evidence type="ECO:0000313" key="1">
    <source>
        <dbReference type="EMBL" id="RDK06097.1"/>
    </source>
</evidence>
<proteinExistence type="predicted"/>
<name>A0A370NKI7_9BURK</name>
<dbReference type="Proteomes" id="UP000255165">
    <property type="component" value="Unassembled WGS sequence"/>
</dbReference>
<sequence length="143" mass="14642">MGKLEIKVTITEAATPTLYRRLAAMGDLRQRAFFLKQLAEYGACNVSEMIGMAVTHSHTASPPPTVSSPPGRNAAELVAVAIPVSDVPSVEARAPAPALPPASRNDLVNEPPVLGTTAPTAAAGGLSTLALDALVAATSRFNG</sequence>
<organism evidence="1 2">
    <name type="scientific">Cupriavidus lacunae</name>
    <dbReference type="NCBI Taxonomy" id="2666307"/>
    <lineage>
        <taxon>Bacteria</taxon>
        <taxon>Pseudomonadati</taxon>
        <taxon>Pseudomonadota</taxon>
        <taxon>Betaproteobacteria</taxon>
        <taxon>Burkholderiales</taxon>
        <taxon>Burkholderiaceae</taxon>
        <taxon>Cupriavidus</taxon>
    </lineage>
</organism>
<dbReference type="RefSeq" id="WP_115215485.1">
    <property type="nucleotide sequence ID" value="NZ_QKWJ01000072.1"/>
</dbReference>
<dbReference type="EMBL" id="QKWJ01000072">
    <property type="protein sequence ID" value="RDK06097.1"/>
    <property type="molecule type" value="Genomic_DNA"/>
</dbReference>